<protein>
    <submittedName>
        <fullName evidence="1">Uncharacterized protein</fullName>
    </submittedName>
</protein>
<proteinExistence type="predicted"/>
<gene>
    <name evidence="1" type="ORF">LCGC14_0743060</name>
</gene>
<reference evidence="1" key="1">
    <citation type="journal article" date="2015" name="Nature">
        <title>Complex archaea that bridge the gap between prokaryotes and eukaryotes.</title>
        <authorList>
            <person name="Spang A."/>
            <person name="Saw J.H."/>
            <person name="Jorgensen S.L."/>
            <person name="Zaremba-Niedzwiedzka K."/>
            <person name="Martijn J."/>
            <person name="Lind A.E."/>
            <person name="van Eijk R."/>
            <person name="Schleper C."/>
            <person name="Guy L."/>
            <person name="Ettema T.J."/>
        </authorList>
    </citation>
    <scope>NUCLEOTIDE SEQUENCE</scope>
</reference>
<dbReference type="EMBL" id="LAZR01001762">
    <property type="protein sequence ID" value="KKN39477.1"/>
    <property type="molecule type" value="Genomic_DNA"/>
</dbReference>
<name>A0A0F9QR85_9ZZZZ</name>
<comment type="caution">
    <text evidence="1">The sequence shown here is derived from an EMBL/GenBank/DDBJ whole genome shotgun (WGS) entry which is preliminary data.</text>
</comment>
<dbReference type="AlphaFoldDB" id="A0A0F9QR85"/>
<sequence length="504" mass="54421">MASITDAIQLTLEQKIVPTIFESLWELDPVYPMIRRSSMKVTRNKGIGRGWNVLKTWATGVAGGAKFLSVAGGNVLSGPLGFNMYDTPQSFQAVDEVTTPAFIQTTVQLIEHRGNFYLPHQILRADRLNASIGSVVAQNLKGVSDLLAQQEASIFYSTSASTGELADIGDASSNVANKTSPAADTAVMVFDLSGTDASGRVHRFRPGMMVDLYDSTGTTKRNSGYFLVIDNVDPLDDKIHIRRVDGGTFQVDTVLGGGVSYDTNGDDDIIVIKDSVNQAPKGLESWIASGADAASSSFFGIDVRNYSQFRSYVPSALNAALTENLLNRHFAKFFESFPGQKIDTMLTTMGVLIGFMDNLDSYNQAVASQPGRFRYDRNGQALTVEAGWEAFRYRFASRSVEIFTSTLSNSGTAYCGKIRGGGLTRYVPPPIPGAKVDSRFGTEVEFIAAIGGSGGMGGIFKHAHGTTGATTDFVEAPFVRQWNVMPGMTSKNWMKLTGITEVLG</sequence>
<accession>A0A0F9QR85</accession>
<organism evidence="1">
    <name type="scientific">marine sediment metagenome</name>
    <dbReference type="NCBI Taxonomy" id="412755"/>
    <lineage>
        <taxon>unclassified sequences</taxon>
        <taxon>metagenomes</taxon>
        <taxon>ecological metagenomes</taxon>
    </lineage>
</organism>
<evidence type="ECO:0000313" key="1">
    <source>
        <dbReference type="EMBL" id="KKN39477.1"/>
    </source>
</evidence>